<evidence type="ECO:0000313" key="11">
    <source>
        <dbReference type="Proteomes" id="UP000261620"/>
    </source>
</evidence>
<dbReference type="Proteomes" id="UP000261620">
    <property type="component" value="Unplaced"/>
</dbReference>
<evidence type="ECO:0000256" key="1">
    <source>
        <dbReference type="ARBA" id="ARBA00004609"/>
    </source>
</evidence>
<dbReference type="Pfam" id="PF15056">
    <property type="entry name" value="NRN1"/>
    <property type="match status" value="1"/>
</dbReference>
<dbReference type="GO" id="GO:1990138">
    <property type="term" value="P:neuron projection extension"/>
    <property type="evidence" value="ECO:0007669"/>
    <property type="project" value="TreeGrafter"/>
</dbReference>
<evidence type="ECO:0000256" key="3">
    <source>
        <dbReference type="ARBA" id="ARBA00022475"/>
    </source>
</evidence>
<keyword evidence="8" id="KW-0449">Lipoprotein</keyword>
<feature type="transmembrane region" description="Helical" evidence="9">
    <location>
        <begin position="20"/>
        <end position="41"/>
    </location>
</feature>
<evidence type="ECO:0000256" key="6">
    <source>
        <dbReference type="ARBA" id="ARBA00023136"/>
    </source>
</evidence>
<keyword evidence="3" id="KW-1003">Cell membrane</keyword>
<keyword evidence="9" id="KW-1133">Transmembrane helix</keyword>
<accession>A0A3Q3X7C8</accession>
<keyword evidence="6 9" id="KW-0472">Membrane</keyword>
<evidence type="ECO:0000256" key="7">
    <source>
        <dbReference type="ARBA" id="ARBA00023180"/>
    </source>
</evidence>
<evidence type="ECO:0000256" key="8">
    <source>
        <dbReference type="ARBA" id="ARBA00023288"/>
    </source>
</evidence>
<organism evidence="10 11">
    <name type="scientific">Mola mola</name>
    <name type="common">Ocean sunfish</name>
    <name type="synonym">Tetraodon mola</name>
    <dbReference type="NCBI Taxonomy" id="94237"/>
    <lineage>
        <taxon>Eukaryota</taxon>
        <taxon>Metazoa</taxon>
        <taxon>Chordata</taxon>
        <taxon>Craniata</taxon>
        <taxon>Vertebrata</taxon>
        <taxon>Euteleostomi</taxon>
        <taxon>Actinopterygii</taxon>
        <taxon>Neopterygii</taxon>
        <taxon>Teleostei</taxon>
        <taxon>Neoteleostei</taxon>
        <taxon>Acanthomorphata</taxon>
        <taxon>Eupercaria</taxon>
        <taxon>Tetraodontiformes</taxon>
        <taxon>Molidae</taxon>
        <taxon>Mola</taxon>
    </lineage>
</organism>
<evidence type="ECO:0000256" key="2">
    <source>
        <dbReference type="ARBA" id="ARBA00008377"/>
    </source>
</evidence>
<evidence type="ECO:0000313" key="10">
    <source>
        <dbReference type="Ensembl" id="ENSMMOP00000021329.1"/>
    </source>
</evidence>
<dbReference type="PANTHER" id="PTHR15902:SF6">
    <property type="entry name" value="NEURITIN 1-LIKE B"/>
    <property type="match status" value="1"/>
</dbReference>
<sequence>GPNQEWRQCCCPSLSASVSFLFVFFSLPGLVPVVLSAAIPVSCGSIYKSFAQCLLTLGDSLVETDKDQNTKDIDAICRSWNAFHACASKALDGCPGEATAVWESLRHESRKTQFSGNLYDMCASRTTLAPSTVPAPQSPPTTDQTNQETLKGHMYKHSPTLATLLFPVCSTLLVLKS</sequence>
<evidence type="ECO:0000256" key="4">
    <source>
        <dbReference type="ARBA" id="ARBA00022622"/>
    </source>
</evidence>
<evidence type="ECO:0000256" key="9">
    <source>
        <dbReference type="SAM" id="Phobius"/>
    </source>
</evidence>
<keyword evidence="7" id="KW-0325">Glycoprotein</keyword>
<dbReference type="InterPro" id="IPR026144">
    <property type="entry name" value="Neuritin_fam"/>
</dbReference>
<reference evidence="10" key="2">
    <citation type="submission" date="2025-09" db="UniProtKB">
        <authorList>
            <consortium name="Ensembl"/>
        </authorList>
    </citation>
    <scope>IDENTIFICATION</scope>
</reference>
<dbReference type="PANTHER" id="PTHR15902">
    <property type="entry name" value="NEURITIN-RELATED"/>
    <property type="match status" value="1"/>
</dbReference>
<keyword evidence="4" id="KW-0336">GPI-anchor</keyword>
<evidence type="ECO:0000256" key="5">
    <source>
        <dbReference type="ARBA" id="ARBA00022729"/>
    </source>
</evidence>
<dbReference type="GO" id="GO:0098552">
    <property type="term" value="C:side of membrane"/>
    <property type="evidence" value="ECO:0007669"/>
    <property type="project" value="UniProtKB-KW"/>
</dbReference>
<proteinExistence type="inferred from homology"/>
<dbReference type="AlphaFoldDB" id="A0A3Q3X7C8"/>
<dbReference type="GO" id="GO:0005886">
    <property type="term" value="C:plasma membrane"/>
    <property type="evidence" value="ECO:0007669"/>
    <property type="project" value="UniProtKB-SubCell"/>
</dbReference>
<comment type="subcellular location">
    <subcellularLocation>
        <location evidence="1">Cell membrane</location>
        <topology evidence="1">Lipid-anchor</topology>
        <topology evidence="1">GPI-anchor</topology>
    </subcellularLocation>
</comment>
<dbReference type="Ensembl" id="ENSMMOT00000021685.1">
    <property type="protein sequence ID" value="ENSMMOP00000021329.1"/>
    <property type="gene ID" value="ENSMMOG00000016215.1"/>
</dbReference>
<keyword evidence="5" id="KW-0732">Signal</keyword>
<keyword evidence="9" id="KW-0812">Transmembrane</keyword>
<name>A0A3Q3X7C8_MOLML</name>
<comment type="similarity">
    <text evidence="2">Belongs to the neuritin family.</text>
</comment>
<keyword evidence="11" id="KW-1185">Reference proteome</keyword>
<protein>
    <submittedName>
        <fullName evidence="10">Uncharacterized protein</fullName>
    </submittedName>
</protein>
<reference evidence="10" key="1">
    <citation type="submission" date="2025-08" db="UniProtKB">
        <authorList>
            <consortium name="Ensembl"/>
        </authorList>
    </citation>
    <scope>IDENTIFICATION</scope>
</reference>